<sequence length="226" mass="24015">GREVLRRRHGRAHGRQDDGGQGVRPRGLPRADDAGQEDGLAVEPARHAARHGPDEGRPGPGRRQGPRPHRRDHPVDDAAGAADAEDPQRLPPAAHRQGLGRHRHRGQQPRRPLLRRPEDDEADGRHGGHGRDARAAGRAQGQAPAGLGQEGQEGSGSRRRRAVEGQRRRRAVAGQRRGRAGAAARGVVRREPNRAAAGLPPAAAGLPAGARPLGTARPLRPAPTPL</sequence>
<reference evidence="2" key="1">
    <citation type="submission" date="2020-02" db="EMBL/GenBank/DDBJ databases">
        <authorList>
            <person name="Meier V. D."/>
        </authorList>
    </citation>
    <scope>NUCLEOTIDE SEQUENCE</scope>
    <source>
        <strain evidence="2">AVDCRST_MAG07</strain>
    </source>
</reference>
<gene>
    <name evidence="2" type="ORF">AVDCRST_MAG07-802</name>
</gene>
<evidence type="ECO:0000313" key="2">
    <source>
        <dbReference type="EMBL" id="CAA9314499.1"/>
    </source>
</evidence>
<dbReference type="AlphaFoldDB" id="A0A6J4KUB3"/>
<feature type="compositionally biased region" description="Low complexity" evidence="1">
    <location>
        <begin position="194"/>
        <end position="214"/>
    </location>
</feature>
<dbReference type="EMBL" id="CADCUB010000044">
    <property type="protein sequence ID" value="CAA9314499.1"/>
    <property type="molecule type" value="Genomic_DNA"/>
</dbReference>
<feature type="compositionally biased region" description="Basic and acidic residues" evidence="1">
    <location>
        <begin position="115"/>
        <end position="135"/>
    </location>
</feature>
<feature type="compositionally biased region" description="Basic residues" evidence="1">
    <location>
        <begin position="157"/>
        <end position="179"/>
    </location>
</feature>
<feature type="non-terminal residue" evidence="2">
    <location>
        <position position="226"/>
    </location>
</feature>
<feature type="compositionally biased region" description="Basic residues" evidence="1">
    <location>
        <begin position="1"/>
        <end position="13"/>
    </location>
</feature>
<feature type="region of interest" description="Disordered" evidence="1">
    <location>
        <begin position="1"/>
        <end position="226"/>
    </location>
</feature>
<protein>
    <submittedName>
        <fullName evidence="2">Signal recognition particle protein Ffh</fullName>
    </submittedName>
</protein>
<feature type="non-terminal residue" evidence="2">
    <location>
        <position position="1"/>
    </location>
</feature>
<evidence type="ECO:0000256" key="1">
    <source>
        <dbReference type="SAM" id="MobiDB-lite"/>
    </source>
</evidence>
<accession>A0A6J4KUB3</accession>
<feature type="compositionally biased region" description="Basic residues" evidence="1">
    <location>
        <begin position="98"/>
        <end position="114"/>
    </location>
</feature>
<proteinExistence type="predicted"/>
<name>A0A6J4KUB3_9ACTN</name>
<organism evidence="2">
    <name type="scientific">uncultured Frankineae bacterium</name>
    <dbReference type="NCBI Taxonomy" id="437475"/>
    <lineage>
        <taxon>Bacteria</taxon>
        <taxon>Bacillati</taxon>
        <taxon>Actinomycetota</taxon>
        <taxon>Actinomycetes</taxon>
        <taxon>Frankiales</taxon>
        <taxon>environmental samples</taxon>
    </lineage>
</organism>
<feature type="compositionally biased region" description="Low complexity" evidence="1">
    <location>
        <begin position="136"/>
        <end position="147"/>
    </location>
</feature>